<evidence type="ECO:0000313" key="2">
    <source>
        <dbReference type="EMBL" id="AWB33032.1"/>
    </source>
</evidence>
<name>A0A2R4XGT7_9BURK</name>
<evidence type="ECO:0000313" key="3">
    <source>
        <dbReference type="Proteomes" id="UP000244571"/>
    </source>
</evidence>
<dbReference type="Pfam" id="PF00535">
    <property type="entry name" value="Glycos_transf_2"/>
    <property type="match status" value="1"/>
</dbReference>
<gene>
    <name evidence="2" type="ORF">DBV39_04080</name>
</gene>
<keyword evidence="3" id="KW-1185">Reference proteome</keyword>
<dbReference type="PANTHER" id="PTHR22916">
    <property type="entry name" value="GLYCOSYLTRANSFERASE"/>
    <property type="match status" value="1"/>
</dbReference>
<dbReference type="Proteomes" id="UP000244571">
    <property type="component" value="Chromosome"/>
</dbReference>
<organism evidence="2 3">
    <name type="scientific">Orrella marina</name>
    <dbReference type="NCBI Taxonomy" id="2163011"/>
    <lineage>
        <taxon>Bacteria</taxon>
        <taxon>Pseudomonadati</taxon>
        <taxon>Pseudomonadota</taxon>
        <taxon>Betaproteobacteria</taxon>
        <taxon>Burkholderiales</taxon>
        <taxon>Alcaligenaceae</taxon>
        <taxon>Orrella</taxon>
    </lineage>
</organism>
<dbReference type="EMBL" id="CP028901">
    <property type="protein sequence ID" value="AWB33032.1"/>
    <property type="molecule type" value="Genomic_DNA"/>
</dbReference>
<dbReference type="CDD" id="cd06433">
    <property type="entry name" value="GT_2_WfgS_like"/>
    <property type="match status" value="1"/>
</dbReference>
<protein>
    <recommendedName>
        <fullName evidence="1">Glycosyltransferase 2-like domain-containing protein</fullName>
    </recommendedName>
</protein>
<feature type="domain" description="Glycosyltransferase 2-like" evidence="1">
    <location>
        <begin position="18"/>
        <end position="137"/>
    </location>
</feature>
<dbReference type="InterPro" id="IPR001173">
    <property type="entry name" value="Glyco_trans_2-like"/>
</dbReference>
<dbReference type="OrthoDB" id="8564828at2"/>
<proteinExistence type="predicted"/>
<dbReference type="Gene3D" id="3.90.550.10">
    <property type="entry name" value="Spore Coat Polysaccharide Biosynthesis Protein SpsA, Chain A"/>
    <property type="match status" value="1"/>
</dbReference>
<reference evidence="2 3" key="1">
    <citation type="submission" date="2018-04" db="EMBL/GenBank/DDBJ databases">
        <title>Bordetella sp. HZ20 isolated from seawater.</title>
        <authorList>
            <person name="Sun C."/>
        </authorList>
    </citation>
    <scope>NUCLEOTIDE SEQUENCE [LARGE SCALE GENOMIC DNA]</scope>
    <source>
        <strain evidence="2 3">HZ20</strain>
    </source>
</reference>
<dbReference type="PANTHER" id="PTHR22916:SF3">
    <property type="entry name" value="UDP-GLCNAC:BETAGAL BETA-1,3-N-ACETYLGLUCOSAMINYLTRANSFERASE-LIKE PROTEIN 1"/>
    <property type="match status" value="1"/>
</dbReference>
<dbReference type="InterPro" id="IPR029044">
    <property type="entry name" value="Nucleotide-diphossugar_trans"/>
</dbReference>
<dbReference type="RefSeq" id="WP_108620462.1">
    <property type="nucleotide sequence ID" value="NZ_CP028901.1"/>
</dbReference>
<dbReference type="GO" id="GO:0016758">
    <property type="term" value="F:hexosyltransferase activity"/>
    <property type="evidence" value="ECO:0007669"/>
    <property type="project" value="UniProtKB-ARBA"/>
</dbReference>
<sequence>MKIENQINNSLINKPLVSIVMPSFNQVEFIERSILSIINQNYSNIELIIIDGGSNDGTIDVINKYMDHVSYFISEPDEGQSDALNKGFSRAKGEIYGWLNSDDLYLPGAIHQVVEEFIKCSEFKIIFGDWLSIDEYDDIIDYNHAFDFNLNHFKYEGFHLNSQAMFWKSDVHKEFGGFNKNLNNTMDYQMIVEFGVKNGQEKFHRIPKSLAAFRRHPKQKTTGMSPRVIAEHRAIAKTYGFEDKFHLSGKLKRFYFRFRRGYWYAKRGGMSNLLRRLKRLPSVSE</sequence>
<dbReference type="AlphaFoldDB" id="A0A2R4XGT7"/>
<dbReference type="SUPFAM" id="SSF53448">
    <property type="entry name" value="Nucleotide-diphospho-sugar transferases"/>
    <property type="match status" value="1"/>
</dbReference>
<evidence type="ECO:0000259" key="1">
    <source>
        <dbReference type="Pfam" id="PF00535"/>
    </source>
</evidence>
<dbReference type="KEGG" id="boz:DBV39_04080"/>
<accession>A0A2R4XGT7</accession>